<sequence length="390" mass="41989">MVLAVQLAAIGLVVAPSNTMQAQAADACSPPLNCTYDIGEIVSVKPVDTWWTDRRKDGANSAYYEDGYGNGRLHLEASPGQAANGDPANKSVQNNDAGRIQTRDAGDGSQVPNREKWQFATNSDGTFRIVNKDSGQCMDATVDHAWSRVAQAGCNYGSSQNWYIQPAGSAYVIRHVDDDRCIDMVDGHTSPGTEVQIAPCSKDWDPASDAQKWRLPGADGNVLAQLATDYALKQVNAKSPVISARYHAASEDKATLGKIERVSYPVKNDTSTLMKRAVDWSQTSQYTYTNGGSVTTGVSVELGGEHSFVHTTLSTEVTGTWANAWMKNTTTADKQEISIQPGKSGWFARAQLMKTVTGSWILTTDRDPSGGATERRPSPPARGPTTRPVG</sequence>
<keyword evidence="2" id="KW-0732">Signal</keyword>
<protein>
    <submittedName>
        <fullName evidence="4">RICIN domain-containing protein</fullName>
    </submittedName>
</protein>
<feature type="domain" description="Ricin B lectin" evidence="3">
    <location>
        <begin position="124"/>
        <end position="262"/>
    </location>
</feature>
<dbReference type="Pfam" id="PF14200">
    <property type="entry name" value="RicinB_lectin_2"/>
    <property type="match status" value="1"/>
</dbReference>
<dbReference type="SUPFAM" id="SSF50370">
    <property type="entry name" value="Ricin B-like lectins"/>
    <property type="match status" value="1"/>
</dbReference>
<evidence type="ECO:0000259" key="3">
    <source>
        <dbReference type="SMART" id="SM00458"/>
    </source>
</evidence>
<name>A0ABZ1VVS9_9ACTN</name>
<dbReference type="InterPro" id="IPR000772">
    <property type="entry name" value="Ricin_B_lectin"/>
</dbReference>
<reference evidence="4" key="1">
    <citation type="submission" date="2022-10" db="EMBL/GenBank/DDBJ databases">
        <title>The complete genomes of actinobacterial strains from the NBC collection.</title>
        <authorList>
            <person name="Joergensen T.S."/>
            <person name="Alvarez Arevalo M."/>
            <person name="Sterndorff E.B."/>
            <person name="Faurdal D."/>
            <person name="Vuksanovic O."/>
            <person name="Mourched A.-S."/>
            <person name="Charusanti P."/>
            <person name="Shaw S."/>
            <person name="Blin K."/>
            <person name="Weber T."/>
        </authorList>
    </citation>
    <scope>NUCLEOTIDE SEQUENCE</scope>
    <source>
        <strain evidence="4">NBC_01256</strain>
    </source>
</reference>
<gene>
    <name evidence="4" type="ORF">OG727_34060</name>
</gene>
<proteinExistence type="predicted"/>
<dbReference type="EMBL" id="CP108473">
    <property type="protein sequence ID" value="WUS26911.1"/>
    <property type="molecule type" value="Genomic_DNA"/>
</dbReference>
<dbReference type="RefSeq" id="WP_328733006.1">
    <property type="nucleotide sequence ID" value="NZ_CP108029.1"/>
</dbReference>
<dbReference type="SMART" id="SM00458">
    <property type="entry name" value="RICIN"/>
    <property type="match status" value="1"/>
</dbReference>
<dbReference type="Gene3D" id="2.80.10.50">
    <property type="match status" value="1"/>
</dbReference>
<feature type="region of interest" description="Disordered" evidence="1">
    <location>
        <begin position="74"/>
        <end position="113"/>
    </location>
</feature>
<evidence type="ECO:0000256" key="1">
    <source>
        <dbReference type="SAM" id="MobiDB-lite"/>
    </source>
</evidence>
<evidence type="ECO:0000313" key="4">
    <source>
        <dbReference type="EMBL" id="WUS26911.1"/>
    </source>
</evidence>
<dbReference type="InterPro" id="IPR035992">
    <property type="entry name" value="Ricin_B-like_lectins"/>
</dbReference>
<keyword evidence="5" id="KW-1185">Reference proteome</keyword>
<dbReference type="Proteomes" id="UP001432292">
    <property type="component" value="Chromosome"/>
</dbReference>
<dbReference type="CDD" id="cd00161">
    <property type="entry name" value="beta-trefoil_Ricin-like"/>
    <property type="match status" value="1"/>
</dbReference>
<dbReference type="PROSITE" id="PS50231">
    <property type="entry name" value="RICIN_B_LECTIN"/>
    <property type="match status" value="1"/>
</dbReference>
<evidence type="ECO:0000313" key="5">
    <source>
        <dbReference type="Proteomes" id="UP001432292"/>
    </source>
</evidence>
<feature type="signal peptide" evidence="2">
    <location>
        <begin position="1"/>
        <end position="24"/>
    </location>
</feature>
<organism evidence="4 5">
    <name type="scientific">Streptomyces caniferus</name>
    <dbReference type="NCBI Taxonomy" id="285557"/>
    <lineage>
        <taxon>Bacteria</taxon>
        <taxon>Bacillati</taxon>
        <taxon>Actinomycetota</taxon>
        <taxon>Actinomycetes</taxon>
        <taxon>Kitasatosporales</taxon>
        <taxon>Streptomycetaceae</taxon>
        <taxon>Streptomyces</taxon>
    </lineage>
</organism>
<accession>A0ABZ1VVS9</accession>
<evidence type="ECO:0000256" key="2">
    <source>
        <dbReference type="SAM" id="SignalP"/>
    </source>
</evidence>
<feature type="region of interest" description="Disordered" evidence="1">
    <location>
        <begin position="362"/>
        <end position="390"/>
    </location>
</feature>
<feature type="compositionally biased region" description="Basic and acidic residues" evidence="1">
    <location>
        <begin position="364"/>
        <end position="377"/>
    </location>
</feature>
<feature type="chain" id="PRO_5046331479" evidence="2">
    <location>
        <begin position="25"/>
        <end position="390"/>
    </location>
</feature>